<dbReference type="EMBL" id="BFAD01000009">
    <property type="protein sequence ID" value="GBE86537.1"/>
    <property type="molecule type" value="Genomic_DNA"/>
</dbReference>
<reference evidence="2 3" key="1">
    <citation type="journal article" date="2018" name="Sci. Rep.">
        <title>Genome sequence of the cauliflower mushroom Sparassis crispa (Hanabiratake) and its association with beneficial usage.</title>
        <authorList>
            <person name="Kiyama R."/>
            <person name="Furutani Y."/>
            <person name="Kawaguchi K."/>
            <person name="Nakanishi T."/>
        </authorList>
    </citation>
    <scope>NUCLEOTIDE SEQUENCE [LARGE SCALE GENOMIC DNA]</scope>
</reference>
<feature type="compositionally biased region" description="Basic and acidic residues" evidence="1">
    <location>
        <begin position="411"/>
        <end position="426"/>
    </location>
</feature>
<feature type="region of interest" description="Disordered" evidence="1">
    <location>
        <begin position="410"/>
        <end position="433"/>
    </location>
</feature>
<name>A0A401GWD9_9APHY</name>
<gene>
    <name evidence="2" type="ORF">SCP_0904160</name>
</gene>
<dbReference type="GeneID" id="38783454"/>
<proteinExistence type="predicted"/>
<feature type="region of interest" description="Disordered" evidence="1">
    <location>
        <begin position="26"/>
        <end position="101"/>
    </location>
</feature>
<dbReference type="RefSeq" id="XP_027617450.1">
    <property type="nucleotide sequence ID" value="XM_027761649.1"/>
</dbReference>
<dbReference type="AlphaFoldDB" id="A0A401GWD9"/>
<protein>
    <submittedName>
        <fullName evidence="2">Uncharacterized protein</fullName>
    </submittedName>
</protein>
<feature type="compositionally biased region" description="Polar residues" evidence="1">
    <location>
        <begin position="48"/>
        <end position="60"/>
    </location>
</feature>
<organism evidence="2 3">
    <name type="scientific">Sparassis crispa</name>
    <dbReference type="NCBI Taxonomy" id="139825"/>
    <lineage>
        <taxon>Eukaryota</taxon>
        <taxon>Fungi</taxon>
        <taxon>Dikarya</taxon>
        <taxon>Basidiomycota</taxon>
        <taxon>Agaricomycotina</taxon>
        <taxon>Agaricomycetes</taxon>
        <taxon>Polyporales</taxon>
        <taxon>Sparassidaceae</taxon>
        <taxon>Sparassis</taxon>
    </lineage>
</organism>
<evidence type="ECO:0000256" key="1">
    <source>
        <dbReference type="SAM" id="MobiDB-lite"/>
    </source>
</evidence>
<accession>A0A401GWD9</accession>
<feature type="compositionally biased region" description="Polar residues" evidence="1">
    <location>
        <begin position="79"/>
        <end position="97"/>
    </location>
</feature>
<comment type="caution">
    <text evidence="2">The sequence shown here is derived from an EMBL/GenBank/DDBJ whole genome shotgun (WGS) entry which is preliminary data.</text>
</comment>
<sequence>MLPSSASQPVAPETFSPLPVSRFLLSRTSSRNLKENSSRIGTRLLASPFSSRPGSRTSSPKAGAKTKATKRPTFHSKSRTLSNSTFKHSINTNSSISGPRADILDPSVGVSGSFYSNTPSTASIPDKPKASSTLHIRTGSIPSVPSHQDFSQTWLVPPQKLSRSPPPVDPEHPSFFTHVPNQMSTPPRKRRATTGAWQLNQNYPQPDDPNRPMPDQSTGVKAMMVDPSTPSSSPPEAPRPPRRRRRTVLSFSTERSALDFSVPLSDLNNAQSSRTHTRAVQAPNDSMLVDLCRPAQSSLGHALESTLNSVPEAPAITSLSVPTSPIAFAPALDAAYLRSRLASLGSPLSSPAHGSRRGPPTTHSDSEDELRDLFSVLGLDEDEKWNCISGSIVNRAKESTGVDAYTLLRSRSHDSTVPKTSRSKEQTHRRKRGDTIRASDFIRPSASFGGSIAPLDTRYKPNGNVVAHGAPSTRRTRSGTVTLSNAVPSASTSRPSATVPKHLHRRHASGLPTIQMKVDDEPLRMRPGDNEEDELLLRAGSVIE</sequence>
<feature type="compositionally biased region" description="Polar residues" evidence="1">
    <location>
        <begin position="130"/>
        <end position="154"/>
    </location>
</feature>
<evidence type="ECO:0000313" key="2">
    <source>
        <dbReference type="EMBL" id="GBE86537.1"/>
    </source>
</evidence>
<dbReference type="Proteomes" id="UP000287166">
    <property type="component" value="Unassembled WGS sequence"/>
</dbReference>
<evidence type="ECO:0000313" key="3">
    <source>
        <dbReference type="Proteomes" id="UP000287166"/>
    </source>
</evidence>
<feature type="compositionally biased region" description="Basic residues" evidence="1">
    <location>
        <begin position="67"/>
        <end position="78"/>
    </location>
</feature>
<feature type="region of interest" description="Disordered" evidence="1">
    <location>
        <begin position="117"/>
        <end position="245"/>
    </location>
</feature>
<dbReference type="InParanoid" id="A0A401GWD9"/>
<feature type="compositionally biased region" description="Polar residues" evidence="1">
    <location>
        <begin position="195"/>
        <end position="204"/>
    </location>
</feature>
<feature type="region of interest" description="Disordered" evidence="1">
    <location>
        <begin position="346"/>
        <end position="368"/>
    </location>
</feature>
<dbReference type="OrthoDB" id="3055857at2759"/>
<feature type="region of interest" description="Disordered" evidence="1">
    <location>
        <begin position="525"/>
        <end position="544"/>
    </location>
</feature>
<keyword evidence="3" id="KW-1185">Reference proteome</keyword>